<organism evidence="5 6">
    <name type="scientific">Orchesella dallaii</name>
    <dbReference type="NCBI Taxonomy" id="48710"/>
    <lineage>
        <taxon>Eukaryota</taxon>
        <taxon>Metazoa</taxon>
        <taxon>Ecdysozoa</taxon>
        <taxon>Arthropoda</taxon>
        <taxon>Hexapoda</taxon>
        <taxon>Collembola</taxon>
        <taxon>Entomobryomorpha</taxon>
        <taxon>Entomobryoidea</taxon>
        <taxon>Orchesellidae</taxon>
        <taxon>Orchesellinae</taxon>
        <taxon>Orchesella</taxon>
    </lineage>
</organism>
<dbReference type="EMBL" id="CAXLJM020000078">
    <property type="protein sequence ID" value="CAL8129560.1"/>
    <property type="molecule type" value="Genomic_DNA"/>
</dbReference>
<evidence type="ECO:0000256" key="1">
    <source>
        <dbReference type="RuleBase" id="RU003719"/>
    </source>
</evidence>
<proteinExistence type="inferred from homology"/>
<sequence>MSSASSSSSEGNQASDYPTTGGDFHYEPGCTRSDHRMCPSAVTRPIRPIVAQFEERDCTYEMNILGSIAQVEFCNAKNVGEIHDPRVLHEAVGIFVRNGIQLGKEELAKFEALKFIVKIGSGLTKIDLKSAGEMGIAVSHITGFGIEEAADSALRMILNCFRRTLSLQKSLTRGYLKDCRSERTRSIASQHCIRVRGKTLGLIGFGQVAKAVAVRAVIFGLKVMFYDPYITNGNEISYGIVRAKNLGDLLTQSDCVSLHCSLKMQNYFLVDATTIQLMRHGACLVNISDESLIENSALANGLRDGRIRTAALQVSRNFDGAAFNGVPNLYRTTKIAQFSEASLKEFREAAATEMKAYLEEGMMSEHLQYLRNGMFIGVQ</sequence>
<dbReference type="InterPro" id="IPR051638">
    <property type="entry name" value="CTBP_dehydrogenase"/>
</dbReference>
<evidence type="ECO:0000313" key="5">
    <source>
        <dbReference type="EMBL" id="CAL8129560.1"/>
    </source>
</evidence>
<evidence type="ECO:0000259" key="4">
    <source>
        <dbReference type="Pfam" id="PF02826"/>
    </source>
</evidence>
<dbReference type="Pfam" id="PF02826">
    <property type="entry name" value="2-Hacid_dh_C"/>
    <property type="match status" value="1"/>
</dbReference>
<gene>
    <name evidence="5" type="ORF">ODALV1_LOCUS23282</name>
</gene>
<feature type="region of interest" description="Disordered" evidence="2">
    <location>
        <begin position="1"/>
        <end position="28"/>
    </location>
</feature>
<dbReference type="PANTHER" id="PTHR46029:SF7">
    <property type="entry name" value="C-TERMINAL-BINDING PROTEIN"/>
    <property type="match status" value="1"/>
</dbReference>
<dbReference type="Gene3D" id="3.40.50.720">
    <property type="entry name" value="NAD(P)-binding Rossmann-like Domain"/>
    <property type="match status" value="2"/>
</dbReference>
<dbReference type="SUPFAM" id="SSF52283">
    <property type="entry name" value="Formate/glycerate dehydrogenase catalytic domain-like"/>
    <property type="match status" value="1"/>
</dbReference>
<reference evidence="5 6" key="1">
    <citation type="submission" date="2024-08" db="EMBL/GenBank/DDBJ databases">
        <authorList>
            <person name="Cucini C."/>
            <person name="Frati F."/>
        </authorList>
    </citation>
    <scope>NUCLEOTIDE SEQUENCE [LARGE SCALE GENOMIC DNA]</scope>
</reference>
<evidence type="ECO:0000313" key="6">
    <source>
        <dbReference type="Proteomes" id="UP001642540"/>
    </source>
</evidence>
<dbReference type="Pfam" id="PF00389">
    <property type="entry name" value="2-Hacid_dh"/>
    <property type="match status" value="1"/>
</dbReference>
<evidence type="ECO:0000259" key="3">
    <source>
        <dbReference type="Pfam" id="PF00389"/>
    </source>
</evidence>
<dbReference type="InterPro" id="IPR006139">
    <property type="entry name" value="D-isomer_2_OHA_DH_cat_dom"/>
</dbReference>
<name>A0ABP1RKI3_9HEXA</name>
<comment type="caution">
    <text evidence="5">The sequence shown here is derived from an EMBL/GenBank/DDBJ whole genome shotgun (WGS) entry which is preliminary data.</text>
</comment>
<dbReference type="InterPro" id="IPR006140">
    <property type="entry name" value="D-isomer_DH_NAD-bd"/>
</dbReference>
<feature type="domain" description="D-isomer specific 2-hydroxyacid dehydrogenase NAD-binding" evidence="4">
    <location>
        <begin position="156"/>
        <end position="315"/>
    </location>
</feature>
<keyword evidence="6" id="KW-1185">Reference proteome</keyword>
<dbReference type="Proteomes" id="UP001642540">
    <property type="component" value="Unassembled WGS sequence"/>
</dbReference>
<protein>
    <recommendedName>
        <fullName evidence="7">C-terminal-binding protein</fullName>
    </recommendedName>
</protein>
<accession>A0ABP1RKI3</accession>
<evidence type="ECO:0008006" key="7">
    <source>
        <dbReference type="Google" id="ProtNLM"/>
    </source>
</evidence>
<evidence type="ECO:0000256" key="2">
    <source>
        <dbReference type="SAM" id="MobiDB-lite"/>
    </source>
</evidence>
<keyword evidence="1" id="KW-0560">Oxidoreductase</keyword>
<dbReference type="InterPro" id="IPR036291">
    <property type="entry name" value="NAD(P)-bd_dom_sf"/>
</dbReference>
<comment type="similarity">
    <text evidence="1">Belongs to the D-isomer specific 2-hydroxyacid dehydrogenase family.</text>
</comment>
<dbReference type="PANTHER" id="PTHR46029">
    <property type="entry name" value="C-TERMINAL-BINDING PROTEIN"/>
    <property type="match status" value="1"/>
</dbReference>
<feature type="domain" description="D-isomer specific 2-hydroxyacid dehydrogenase catalytic" evidence="3">
    <location>
        <begin position="58"/>
        <end position="362"/>
    </location>
</feature>
<dbReference type="SUPFAM" id="SSF51735">
    <property type="entry name" value="NAD(P)-binding Rossmann-fold domains"/>
    <property type="match status" value="1"/>
</dbReference>